<keyword evidence="1" id="KW-1133">Transmembrane helix</keyword>
<proteinExistence type="predicted"/>
<feature type="domain" description="F-box" evidence="2">
    <location>
        <begin position="94"/>
        <end position="140"/>
    </location>
</feature>
<feature type="transmembrane region" description="Helical" evidence="1">
    <location>
        <begin position="20"/>
        <end position="42"/>
    </location>
</feature>
<name>A0AA38TI39_9ASTR</name>
<reference evidence="3" key="1">
    <citation type="submission" date="2023-03" db="EMBL/GenBank/DDBJ databases">
        <title>Chromosome-scale reference genome and RAD-based genetic map of yellow starthistle (Centaurea solstitialis) reveal putative structural variation and QTLs associated with invader traits.</title>
        <authorList>
            <person name="Reatini B."/>
            <person name="Cang F.A."/>
            <person name="Jiang Q."/>
            <person name="Mckibben M.T.W."/>
            <person name="Barker M.S."/>
            <person name="Rieseberg L.H."/>
            <person name="Dlugosch K.M."/>
        </authorList>
    </citation>
    <scope>NUCLEOTIDE SEQUENCE</scope>
    <source>
        <strain evidence="3">CAN-66</strain>
        <tissue evidence="3">Leaf</tissue>
    </source>
</reference>
<evidence type="ECO:0000256" key="1">
    <source>
        <dbReference type="SAM" id="Phobius"/>
    </source>
</evidence>
<dbReference type="InterPro" id="IPR044260">
    <property type="entry name" value="SKIP8-like"/>
</dbReference>
<dbReference type="CDD" id="cd22117">
    <property type="entry name" value="F-box_FBXL4"/>
    <property type="match status" value="1"/>
</dbReference>
<dbReference type="Pfam" id="PF12937">
    <property type="entry name" value="F-box-like"/>
    <property type="match status" value="1"/>
</dbReference>
<dbReference type="PANTHER" id="PTHR47124">
    <property type="entry name" value="F-BOX PROTEIN SKIP8"/>
    <property type="match status" value="1"/>
</dbReference>
<keyword evidence="4" id="KW-1185">Reference proteome</keyword>
<dbReference type="InterPro" id="IPR036047">
    <property type="entry name" value="F-box-like_dom_sf"/>
</dbReference>
<protein>
    <recommendedName>
        <fullName evidence="2">F-box domain-containing protein</fullName>
    </recommendedName>
</protein>
<gene>
    <name evidence="3" type="ORF">OSB04_010300</name>
</gene>
<sequence>MEISFTFPGNEGEFTSVSLFLALMFTILCSLLFLLPFLILIFSQSNKIGKACCNCVCFSCNGIDRGCSDFMAVTGSRMMNGGGGEVVVVERVGASMMEQLVPEITTHVLSYLDYPSLCSLSMTNSSMRRAANDDNAWKLLYHKVTYCSFQALYVTCCSYDVLY</sequence>
<dbReference type="EMBL" id="JARYMX010000003">
    <property type="protein sequence ID" value="KAJ9555686.1"/>
    <property type="molecule type" value="Genomic_DNA"/>
</dbReference>
<dbReference type="InterPro" id="IPR001810">
    <property type="entry name" value="F-box_dom"/>
</dbReference>
<evidence type="ECO:0000259" key="2">
    <source>
        <dbReference type="PROSITE" id="PS50181"/>
    </source>
</evidence>
<comment type="caution">
    <text evidence="3">The sequence shown here is derived from an EMBL/GenBank/DDBJ whole genome shotgun (WGS) entry which is preliminary data.</text>
</comment>
<evidence type="ECO:0000313" key="4">
    <source>
        <dbReference type="Proteomes" id="UP001172457"/>
    </source>
</evidence>
<organism evidence="3 4">
    <name type="scientific">Centaurea solstitialis</name>
    <name type="common">yellow star-thistle</name>
    <dbReference type="NCBI Taxonomy" id="347529"/>
    <lineage>
        <taxon>Eukaryota</taxon>
        <taxon>Viridiplantae</taxon>
        <taxon>Streptophyta</taxon>
        <taxon>Embryophyta</taxon>
        <taxon>Tracheophyta</taxon>
        <taxon>Spermatophyta</taxon>
        <taxon>Magnoliopsida</taxon>
        <taxon>eudicotyledons</taxon>
        <taxon>Gunneridae</taxon>
        <taxon>Pentapetalae</taxon>
        <taxon>asterids</taxon>
        <taxon>campanulids</taxon>
        <taxon>Asterales</taxon>
        <taxon>Asteraceae</taxon>
        <taxon>Carduoideae</taxon>
        <taxon>Cardueae</taxon>
        <taxon>Centaureinae</taxon>
        <taxon>Centaurea</taxon>
    </lineage>
</organism>
<keyword evidence="1" id="KW-0812">Transmembrane</keyword>
<keyword evidence="1" id="KW-0472">Membrane</keyword>
<dbReference type="SMART" id="SM00256">
    <property type="entry name" value="FBOX"/>
    <property type="match status" value="1"/>
</dbReference>
<dbReference type="Proteomes" id="UP001172457">
    <property type="component" value="Chromosome 3"/>
</dbReference>
<accession>A0AA38TI39</accession>
<evidence type="ECO:0000313" key="3">
    <source>
        <dbReference type="EMBL" id="KAJ9555686.1"/>
    </source>
</evidence>
<dbReference type="PANTHER" id="PTHR47124:SF1">
    <property type="entry name" value="F-BOX PROTEIN SKIP8"/>
    <property type="match status" value="1"/>
</dbReference>
<dbReference type="AlphaFoldDB" id="A0AA38TI39"/>
<dbReference type="Gene3D" id="1.20.1280.50">
    <property type="match status" value="1"/>
</dbReference>
<dbReference type="SUPFAM" id="SSF81383">
    <property type="entry name" value="F-box domain"/>
    <property type="match status" value="1"/>
</dbReference>
<dbReference type="PROSITE" id="PS50181">
    <property type="entry name" value="FBOX"/>
    <property type="match status" value="1"/>
</dbReference>